<comment type="cofactor">
    <cofactor evidence="1">
        <name>Zn(2+)</name>
        <dbReference type="ChEBI" id="CHEBI:29105"/>
    </cofactor>
</comment>
<keyword evidence="7" id="KW-0028">Amino-acid biosynthesis</keyword>
<dbReference type="RefSeq" id="WP_116095139.1">
    <property type="nucleotide sequence ID" value="NZ_QKXQ01000558.1"/>
</dbReference>
<evidence type="ECO:0000313" key="14">
    <source>
        <dbReference type="EMBL" id="REH91162.1"/>
    </source>
</evidence>
<evidence type="ECO:0000256" key="7">
    <source>
        <dbReference type="ARBA" id="ARBA00022605"/>
    </source>
</evidence>
<evidence type="ECO:0000313" key="15">
    <source>
        <dbReference type="Proteomes" id="UP000256562"/>
    </source>
</evidence>
<sequence>MMTIKTTNLGFPRLGRKREWKKAIEGYWNNKISKDELDETLQNLHRENLLLQKNYGLDSVPVGDFSLYDHILDTSLLFNIIPERFQGRDVNDDLLFDIARGNKEHVASALIKWFNTNYHYIVPEWDNVTPKVQKNALLERFNYAKSLNINAHPVIVGPITFVALSKGGHQSFDEKVRTLLPLYIEVFESLIQAGAETIQVDEPILVTDKGAELEAITREAYDAFAGAEVSNKLIIQTYFERANVQFLSHLPVKGLGLDFVHDNGHNLQQIENGDLDRSKTLFAGIIDGRNVWAADIEAKKSLIEKLSQYSDDLYINPSSSLLHVPVSLDDETLDDTVREGLSFATEKLEELDALKRTINDNNTEKFDTFKAQYERFQNQDFKNLDYDFDRVRSQRASAFAERKVLQQRRLNLPDLPTTTIGSFPQSPEVRKKRADWKNNRITDEAYDTFLKDEIKRWIEIQEDIGLDVFVHGEFERNDMVEFFGEKLQGFLVTKFGWVQSYGSRAVKPPIIYGDVKWTAPLTVDETVYAQSLTDKPVKGMLTGPVTILNWSFERVDIPRATVQDQIALAINEEVLALEKAGIKVIQVDEPALREGLPLRKEFHEAYLEKAVHSFK</sequence>
<evidence type="ECO:0000256" key="3">
    <source>
        <dbReference type="ARBA" id="ARBA00004681"/>
    </source>
</evidence>
<dbReference type="InterPro" id="IPR013215">
    <property type="entry name" value="Cbl-indep_Met_Synth_N"/>
</dbReference>
<keyword evidence="6 14" id="KW-0489">Methyltransferase</keyword>
<protein>
    <recommendedName>
        <fullName evidence="5">5-methyltetrahydropteroyltriglutamate--homocysteine S-methyltransferase</fullName>
        <ecNumber evidence="5">2.1.1.14</ecNumber>
    </recommendedName>
</protein>
<keyword evidence="9" id="KW-0479">Metal-binding</keyword>
<evidence type="ECO:0000259" key="13">
    <source>
        <dbReference type="Pfam" id="PF08267"/>
    </source>
</evidence>
<dbReference type="Pfam" id="PF01717">
    <property type="entry name" value="Meth_synt_2"/>
    <property type="match status" value="1"/>
</dbReference>
<evidence type="ECO:0000256" key="6">
    <source>
        <dbReference type="ARBA" id="ARBA00022603"/>
    </source>
</evidence>
<dbReference type="AlphaFoldDB" id="A0A3E0ILV4"/>
<dbReference type="CDD" id="cd03312">
    <property type="entry name" value="CIMS_N_terminal_like"/>
    <property type="match status" value="1"/>
</dbReference>
<comment type="function">
    <text evidence="2">Catalyzes the transfer of a methyl group from 5-methyltetrahydrofolate to homocysteine resulting in methionine formation.</text>
</comment>
<dbReference type="CDD" id="cd03311">
    <property type="entry name" value="CIMS_C_terminal_like"/>
    <property type="match status" value="1"/>
</dbReference>
<dbReference type="EMBL" id="QKXQ01000558">
    <property type="protein sequence ID" value="REH91162.1"/>
    <property type="molecule type" value="Genomic_DNA"/>
</dbReference>
<comment type="pathway">
    <text evidence="3">Amino-acid biosynthesis; L-methionine biosynthesis via de novo pathway; L-methionine from L-homocysteine (MetE route): step 1/1.</text>
</comment>
<dbReference type="NCBIfam" id="NF003556">
    <property type="entry name" value="PRK05222.1"/>
    <property type="match status" value="1"/>
</dbReference>
<dbReference type="GO" id="GO:0008270">
    <property type="term" value="F:zinc ion binding"/>
    <property type="evidence" value="ECO:0007669"/>
    <property type="project" value="InterPro"/>
</dbReference>
<dbReference type="Gene3D" id="3.20.20.210">
    <property type="match status" value="2"/>
</dbReference>
<feature type="domain" description="Cobalamin-independent methionine synthase MetE N-terminal" evidence="13">
    <location>
        <begin position="6"/>
        <end position="309"/>
    </location>
</feature>
<dbReference type="OrthoDB" id="244285at2"/>
<evidence type="ECO:0000256" key="8">
    <source>
        <dbReference type="ARBA" id="ARBA00022679"/>
    </source>
</evidence>
<feature type="domain" description="Cobalamin-independent methionine synthase MetE C-terminal/archaeal" evidence="12">
    <location>
        <begin position="415"/>
        <end position="614"/>
    </location>
</feature>
<keyword evidence="11" id="KW-0486">Methionine biosynthesis</keyword>
<dbReference type="EC" id="2.1.1.14" evidence="5"/>
<dbReference type="GO" id="GO:0009086">
    <property type="term" value="P:methionine biosynthetic process"/>
    <property type="evidence" value="ECO:0007669"/>
    <property type="project" value="UniProtKB-KW"/>
</dbReference>
<evidence type="ECO:0000256" key="2">
    <source>
        <dbReference type="ARBA" id="ARBA00002777"/>
    </source>
</evidence>
<evidence type="ECO:0000256" key="5">
    <source>
        <dbReference type="ARBA" id="ARBA00012034"/>
    </source>
</evidence>
<evidence type="ECO:0000256" key="1">
    <source>
        <dbReference type="ARBA" id="ARBA00001947"/>
    </source>
</evidence>
<accession>A0A3E0ILV4</accession>
<dbReference type="InterPro" id="IPR002629">
    <property type="entry name" value="Met_Synth_C/arc"/>
</dbReference>
<evidence type="ECO:0000256" key="11">
    <source>
        <dbReference type="ARBA" id="ARBA00023167"/>
    </source>
</evidence>
<reference evidence="14 15" key="1">
    <citation type="journal article" date="2018" name="Vet. Microbiol.">
        <title>Characterisation of Staphylococcus felis isolated from cats using whole genome sequencing.</title>
        <authorList>
            <person name="Worthing K."/>
            <person name="Pang S."/>
            <person name="Trott D.J."/>
            <person name="Abraham S."/>
            <person name="Coombs G.W."/>
            <person name="Jordan D."/>
            <person name="McIntyre L."/>
            <person name="Davies M.R."/>
            <person name="Norris J."/>
        </authorList>
    </citation>
    <scope>NUCLEOTIDE SEQUENCE [LARGE SCALE GENOMIC DNA]</scope>
    <source>
        <strain evidence="14 15">F9</strain>
    </source>
</reference>
<dbReference type="PANTHER" id="PTHR30519">
    <property type="entry name" value="5-METHYLTETRAHYDROPTEROYLTRIGLUTAMATE--HOMOCYSTEINE METHYLTRANSFERASE"/>
    <property type="match status" value="1"/>
</dbReference>
<dbReference type="Proteomes" id="UP000256562">
    <property type="component" value="Unassembled WGS sequence"/>
</dbReference>
<evidence type="ECO:0000256" key="9">
    <source>
        <dbReference type="ARBA" id="ARBA00022723"/>
    </source>
</evidence>
<dbReference type="UniPathway" id="UPA00051">
    <property type="reaction ID" value="UER00082"/>
</dbReference>
<gene>
    <name evidence="14" type="ORF">DOS83_11725</name>
</gene>
<keyword evidence="8 14" id="KW-0808">Transferase</keyword>
<comment type="similarity">
    <text evidence="4">Belongs to the vitamin-B12 independent methionine synthase family.</text>
</comment>
<feature type="non-terminal residue" evidence="14">
    <location>
        <position position="615"/>
    </location>
</feature>
<organism evidence="14 15">
    <name type="scientific">Staphylococcus felis</name>
    <dbReference type="NCBI Taxonomy" id="46127"/>
    <lineage>
        <taxon>Bacteria</taxon>
        <taxon>Bacillati</taxon>
        <taxon>Bacillota</taxon>
        <taxon>Bacilli</taxon>
        <taxon>Bacillales</taxon>
        <taxon>Staphylococcaceae</taxon>
        <taxon>Staphylococcus</taxon>
    </lineage>
</organism>
<evidence type="ECO:0000259" key="12">
    <source>
        <dbReference type="Pfam" id="PF01717"/>
    </source>
</evidence>
<comment type="caution">
    <text evidence="14">The sequence shown here is derived from an EMBL/GenBank/DDBJ whole genome shotgun (WGS) entry which is preliminary data.</text>
</comment>
<evidence type="ECO:0000256" key="4">
    <source>
        <dbReference type="ARBA" id="ARBA00009553"/>
    </source>
</evidence>
<keyword evidence="10" id="KW-0862">Zinc</keyword>
<name>A0A3E0ILV4_9STAP</name>
<dbReference type="InterPro" id="IPR038071">
    <property type="entry name" value="UROD/MetE-like_sf"/>
</dbReference>
<dbReference type="SUPFAM" id="SSF51726">
    <property type="entry name" value="UROD/MetE-like"/>
    <property type="match status" value="2"/>
</dbReference>
<dbReference type="GO" id="GO:0003871">
    <property type="term" value="F:5-methyltetrahydropteroyltriglutamate-homocysteine S-methyltransferase activity"/>
    <property type="evidence" value="ECO:0007669"/>
    <property type="project" value="UniProtKB-EC"/>
</dbReference>
<evidence type="ECO:0000256" key="10">
    <source>
        <dbReference type="ARBA" id="ARBA00022833"/>
    </source>
</evidence>
<dbReference type="Pfam" id="PF08267">
    <property type="entry name" value="Meth_synt_1"/>
    <property type="match status" value="1"/>
</dbReference>
<proteinExistence type="inferred from homology"/>
<dbReference type="GO" id="GO:0032259">
    <property type="term" value="P:methylation"/>
    <property type="evidence" value="ECO:0007669"/>
    <property type="project" value="UniProtKB-KW"/>
</dbReference>